<gene>
    <name evidence="1" type="ORF">NT26_3158</name>
</gene>
<dbReference type="AlphaFoldDB" id="L0NJ78"/>
<dbReference type="STRING" id="1125847.NT26_3158"/>
<keyword evidence="1" id="KW-0548">Nucleotidyltransferase</keyword>
<dbReference type="SUPFAM" id="SSF53448">
    <property type="entry name" value="Nucleotide-diphospho-sugar transferases"/>
    <property type="match status" value="1"/>
</dbReference>
<dbReference type="CDD" id="cd02513">
    <property type="entry name" value="CMP-NeuAc_Synthase"/>
    <property type="match status" value="1"/>
</dbReference>
<evidence type="ECO:0000313" key="2">
    <source>
        <dbReference type="Proteomes" id="UP000010792"/>
    </source>
</evidence>
<dbReference type="GO" id="GO:0008781">
    <property type="term" value="F:N-acylneuraminate cytidylyltransferase activity"/>
    <property type="evidence" value="ECO:0007669"/>
    <property type="project" value="UniProtKB-EC"/>
</dbReference>
<dbReference type="EC" id="2.7.7.43" evidence="1"/>
<keyword evidence="1" id="KW-0808">Transferase</keyword>
<dbReference type="InterPro" id="IPR029044">
    <property type="entry name" value="Nucleotide-diphossugar_trans"/>
</dbReference>
<accession>L0NJ78</accession>
<evidence type="ECO:0000313" key="1">
    <source>
        <dbReference type="EMBL" id="CCF20881.1"/>
    </source>
</evidence>
<dbReference type="PANTHER" id="PTHR21485:SF6">
    <property type="entry name" value="N-ACYLNEURAMINATE CYTIDYLYLTRANSFERASE-RELATED"/>
    <property type="match status" value="1"/>
</dbReference>
<dbReference type="EMBL" id="FO082820">
    <property type="protein sequence ID" value="CCF20881.1"/>
    <property type="molecule type" value="Genomic_DNA"/>
</dbReference>
<proteinExistence type="predicted"/>
<dbReference type="PANTHER" id="PTHR21485">
    <property type="entry name" value="HAD SUPERFAMILY MEMBERS CMAS AND KDSC"/>
    <property type="match status" value="1"/>
</dbReference>
<dbReference type="Pfam" id="PF02348">
    <property type="entry name" value="CTP_transf_3"/>
    <property type="match status" value="1"/>
</dbReference>
<dbReference type="InterPro" id="IPR003329">
    <property type="entry name" value="Cytidylyl_trans"/>
</dbReference>
<reference evidence="1 2" key="1">
    <citation type="journal article" date="2013" name="Genome Biol. Evol.">
        <title>Life in an arsenic-containing gold mine: genome and physiology of the autotrophic arsenite-oxidizing bacterium rhizobium sp. NT-26.</title>
        <authorList>
            <person name="Andres J."/>
            <person name="Arsene-Ploetze F."/>
            <person name="Barbe V."/>
            <person name="Brochier-Armanet C."/>
            <person name="Cleiss-Arnold J."/>
            <person name="Coppee J.Y."/>
            <person name="Dillies M.A."/>
            <person name="Geist"/>
            <person name="L"/>
            <person name="Joublin A."/>
            <person name="Koechler S."/>
            <person name="Lassalle F."/>
            <person name="Marchal M."/>
            <person name="Medigue C."/>
            <person name="Muller D."/>
            <person name="Nesme X."/>
            <person name="Plewniak F."/>
            <person name="Proux C."/>
            <person name="Ramirez-Bahena M.H."/>
            <person name="Schenowitz C."/>
            <person name="Sismeiro O."/>
            <person name="Vallenet D."/>
            <person name="Santini J.M."/>
            <person name="Bertin P.N."/>
        </authorList>
    </citation>
    <scope>NUCLEOTIDE SEQUENCE [LARGE SCALE GENOMIC DNA]</scope>
    <source>
        <strain evidence="1 2">NT-26</strain>
    </source>
</reference>
<dbReference type="InterPro" id="IPR050793">
    <property type="entry name" value="CMP-NeuNAc_synthase"/>
</dbReference>
<keyword evidence="2" id="KW-1185">Reference proteome</keyword>
<dbReference type="Gene3D" id="3.90.550.10">
    <property type="entry name" value="Spore Coat Polysaccharide Biosynthesis Protein SpsA, Chain A"/>
    <property type="match status" value="1"/>
</dbReference>
<protein>
    <submittedName>
        <fullName evidence="1">CMP-N-acetylneuraminic acid synthetase</fullName>
        <ecNumber evidence="1">2.7.7.43</ecNumber>
    </submittedName>
</protein>
<organism evidence="1 2">
    <name type="scientific">Pseudorhizobium banfieldiae</name>
    <dbReference type="NCBI Taxonomy" id="1125847"/>
    <lineage>
        <taxon>Bacteria</taxon>
        <taxon>Pseudomonadati</taxon>
        <taxon>Pseudomonadota</taxon>
        <taxon>Alphaproteobacteria</taxon>
        <taxon>Hyphomicrobiales</taxon>
        <taxon>Rhizobiaceae</taxon>
        <taxon>Rhizobium/Agrobacterium group</taxon>
        <taxon>Pseudorhizobium</taxon>
    </lineage>
</organism>
<name>L0NJ78_9HYPH</name>
<dbReference type="Proteomes" id="UP000010792">
    <property type="component" value="Chromosome"/>
</dbReference>
<dbReference type="KEGG" id="rht:NT26_3158"/>
<sequence>MRFAGRPLIQWTCEAANAAAVVRRTIVSTDSTDIADAARASGAEVPFIRPAELAGDNSSHYQVIAHALDWIETDEGSLPDFLCLLQPTSPLRTGEDIDKTVTLAAESDADSAFSVSPVATHPELIYRLADNGKASNFLPPATGYRRSQDMEPLFHVNGAVYAIRPHSFRQRQTVVSSGALGYVMPPERSIDIDNEADFVCAEALMLRFQSKRIASLSDNGSTT</sequence>